<accession>A0AA35K0V2</accession>
<proteinExistence type="predicted"/>
<evidence type="ECO:0000256" key="1">
    <source>
        <dbReference type="SAM" id="MobiDB-lite"/>
    </source>
</evidence>
<feature type="region of interest" description="Disordered" evidence="1">
    <location>
        <begin position="1"/>
        <end position="48"/>
    </location>
</feature>
<sequence length="66" mass="7164">MAPAAAAGARGGAHNLLRAERRRGAQPGDGAHDGREQQRERRLHGPHDEVWWAGFGPRALCLTPVF</sequence>
<organism evidence="2 3">
    <name type="scientific">Podarcis lilfordi</name>
    <name type="common">Lilford's wall lizard</name>
    <dbReference type="NCBI Taxonomy" id="74358"/>
    <lineage>
        <taxon>Eukaryota</taxon>
        <taxon>Metazoa</taxon>
        <taxon>Chordata</taxon>
        <taxon>Craniata</taxon>
        <taxon>Vertebrata</taxon>
        <taxon>Euteleostomi</taxon>
        <taxon>Lepidosauria</taxon>
        <taxon>Squamata</taxon>
        <taxon>Bifurcata</taxon>
        <taxon>Unidentata</taxon>
        <taxon>Episquamata</taxon>
        <taxon>Laterata</taxon>
        <taxon>Lacertibaenia</taxon>
        <taxon>Lacertidae</taxon>
        <taxon>Podarcis</taxon>
    </lineage>
</organism>
<gene>
    <name evidence="2" type="ORF">PODLI_1B015150</name>
</gene>
<evidence type="ECO:0000313" key="3">
    <source>
        <dbReference type="Proteomes" id="UP001178461"/>
    </source>
</evidence>
<reference evidence="2" key="1">
    <citation type="submission" date="2022-12" db="EMBL/GenBank/DDBJ databases">
        <authorList>
            <person name="Alioto T."/>
            <person name="Alioto T."/>
            <person name="Gomez Garrido J."/>
        </authorList>
    </citation>
    <scope>NUCLEOTIDE SEQUENCE</scope>
</reference>
<dbReference type="Proteomes" id="UP001178461">
    <property type="component" value="Chromosome 3"/>
</dbReference>
<dbReference type="AlphaFoldDB" id="A0AA35K0V2"/>
<feature type="compositionally biased region" description="Basic and acidic residues" evidence="1">
    <location>
        <begin position="30"/>
        <end position="48"/>
    </location>
</feature>
<evidence type="ECO:0000313" key="2">
    <source>
        <dbReference type="EMBL" id="CAI5769727.1"/>
    </source>
</evidence>
<protein>
    <submittedName>
        <fullName evidence="2">Uncharacterized protein</fullName>
    </submittedName>
</protein>
<name>A0AA35K0V2_9SAUR</name>
<keyword evidence="3" id="KW-1185">Reference proteome</keyword>
<dbReference type="EMBL" id="OX395128">
    <property type="protein sequence ID" value="CAI5769727.1"/>
    <property type="molecule type" value="Genomic_DNA"/>
</dbReference>